<dbReference type="KEGG" id="liu:OU989_23160"/>
<name>A0AAJ5UVQ9_9BACI</name>
<feature type="compositionally biased region" description="Polar residues" evidence="1">
    <location>
        <begin position="165"/>
        <end position="179"/>
    </location>
</feature>
<dbReference type="RefSeq" id="WP_274797412.1">
    <property type="nucleotide sequence ID" value="NZ_CP113528.1"/>
</dbReference>
<gene>
    <name evidence="2" type="ORF">OU989_23160</name>
</gene>
<feature type="region of interest" description="Disordered" evidence="1">
    <location>
        <begin position="155"/>
        <end position="192"/>
    </location>
</feature>
<sequence length="192" mass="21259">MSKRRTTKYEHGDRYQVYINRTVDDELLSFINKQSDISGASMLGLILLYQMYGNTDIDDMLPRNYRVNSNIPNSTINVPNSIPKNKVRVPDATVVSSDSQSNSTENTGRDNAPNAESRPALQVVVDSTTSADIQNIEATDNLDNKNNLVSPIQNEVIESKEETPSSKGNGLNSIKTNSMMPFGNMMKPNKGK</sequence>
<dbReference type="Proteomes" id="UP001219585">
    <property type="component" value="Plasmid unnamed"/>
</dbReference>
<proteinExistence type="predicted"/>
<dbReference type="AlphaFoldDB" id="A0AAJ5UVQ9"/>
<dbReference type="EMBL" id="CP113528">
    <property type="protein sequence ID" value="WDV09189.1"/>
    <property type="molecule type" value="Genomic_DNA"/>
</dbReference>
<protein>
    <submittedName>
        <fullName evidence="2">Uncharacterized protein</fullName>
    </submittedName>
</protein>
<feature type="compositionally biased region" description="Polar residues" evidence="1">
    <location>
        <begin position="94"/>
        <end position="106"/>
    </location>
</feature>
<accession>A0AAJ5UVQ9</accession>
<evidence type="ECO:0000313" key="2">
    <source>
        <dbReference type="EMBL" id="WDV09189.1"/>
    </source>
</evidence>
<feature type="region of interest" description="Disordered" evidence="1">
    <location>
        <begin position="90"/>
        <end position="118"/>
    </location>
</feature>
<geneLocation type="plasmid" evidence="2 3">
    <name>unnamed</name>
</geneLocation>
<reference evidence="2" key="1">
    <citation type="submission" date="2022-11" db="EMBL/GenBank/DDBJ databases">
        <title>Lysinibacillus irui.</title>
        <authorList>
            <person name="Akintayo S.O."/>
        </authorList>
    </citation>
    <scope>NUCLEOTIDE SEQUENCE</scope>
    <source>
        <strain evidence="2">IRB4-01</strain>
        <plasmid evidence="2">unnamed</plasmid>
    </source>
</reference>
<evidence type="ECO:0000256" key="1">
    <source>
        <dbReference type="SAM" id="MobiDB-lite"/>
    </source>
</evidence>
<keyword evidence="2" id="KW-0614">Plasmid</keyword>
<evidence type="ECO:0000313" key="3">
    <source>
        <dbReference type="Proteomes" id="UP001219585"/>
    </source>
</evidence>
<organism evidence="2 3">
    <name type="scientific">Lysinibacillus irui</name>
    <dbReference type="NCBI Taxonomy" id="2998077"/>
    <lineage>
        <taxon>Bacteria</taxon>
        <taxon>Bacillati</taxon>
        <taxon>Bacillota</taxon>
        <taxon>Bacilli</taxon>
        <taxon>Bacillales</taxon>
        <taxon>Bacillaceae</taxon>
        <taxon>Lysinibacillus</taxon>
    </lineage>
</organism>